<evidence type="ECO:0000313" key="8">
    <source>
        <dbReference type="Proteomes" id="UP000305282"/>
    </source>
</evidence>
<dbReference type="PANTHER" id="PTHR30563">
    <property type="entry name" value="DNA RECOMBINATION PROTEIN RMUC"/>
    <property type="match status" value="1"/>
</dbReference>
<keyword evidence="8" id="KW-1185">Reference proteome</keyword>
<dbReference type="InterPro" id="IPR003798">
    <property type="entry name" value="DNA_recombination_RmuC"/>
</dbReference>
<gene>
    <name evidence="7" type="primary">rmuC</name>
    <name evidence="7" type="ORF">E7Y31_07845</name>
</gene>
<dbReference type="Pfam" id="PF02646">
    <property type="entry name" value="RmuC"/>
    <property type="match status" value="1"/>
</dbReference>
<sequence length="513" mass="54755">MDTSSALLTLLGLALGAVGGFLAARRLADPRHAALAAAHAAVLRERDEARVAAAASTERAQLAESDVSGLRTALEYEQRAGAERVALVAQSQQRLAESFQALSAQALQGASRQLVELATARLDEAGARARGDLDARRAAVESMVAPLRDTLDRVESRLRELETARTEAYASLVEQVRFSREASESLRSETAALVTVLRRPQARGAWGEMQLRRVAEVAGMLNRCDFTEQMTVQGDDGPLRPDMVVHLAGGRNVVVDAKVPLAAFLDAAESTDEEHRAGRMAAHARHLRAHVDGLGAKAYWRRLPSSPEFVVLFVPAEAFLAPALDHDPGLLEYAATRKVIIATPTTLIAMLRTIAYAWTQEALTTRTREIFELGRDLYTRLGTLGEHVDRLGRSLGRAVVDFNATVGSLESRVLTPARRLAAMEVVEPVLPSPTPVETGVRPLSAAELLAGGEGRPAAAAATAADAPGDVGHRTSPEVEARTSRANDQKDNDWTTQGSGSTTEGSDTGADAAV</sequence>
<evidence type="ECO:0000256" key="1">
    <source>
        <dbReference type="ARBA" id="ARBA00003416"/>
    </source>
</evidence>
<evidence type="ECO:0000256" key="4">
    <source>
        <dbReference type="ARBA" id="ARBA00023172"/>
    </source>
</evidence>
<evidence type="ECO:0000256" key="5">
    <source>
        <dbReference type="SAM" id="Coils"/>
    </source>
</evidence>
<dbReference type="GO" id="GO:0006310">
    <property type="term" value="P:DNA recombination"/>
    <property type="evidence" value="ECO:0007669"/>
    <property type="project" value="UniProtKB-KW"/>
</dbReference>
<protein>
    <submittedName>
        <fullName evidence="7">DNA recombination protein RmuC</fullName>
    </submittedName>
</protein>
<comment type="caution">
    <text evidence="7">The sequence shown here is derived from an EMBL/GenBank/DDBJ whole genome shotgun (WGS) entry which is preliminary data.</text>
</comment>
<organism evidence="7 8">
    <name type="scientific">Candidatus Frankia alpina</name>
    <dbReference type="NCBI Taxonomy" id="2699483"/>
    <lineage>
        <taxon>Bacteria</taxon>
        <taxon>Bacillati</taxon>
        <taxon>Actinomycetota</taxon>
        <taxon>Actinomycetes</taxon>
        <taxon>Frankiales</taxon>
        <taxon>Frankiaceae</taxon>
        <taxon>Frankia</taxon>
    </lineage>
</organism>
<dbReference type="AlphaFoldDB" id="A0A4S5ERM9"/>
<dbReference type="OrthoDB" id="370725at2"/>
<evidence type="ECO:0000256" key="2">
    <source>
        <dbReference type="ARBA" id="ARBA00009840"/>
    </source>
</evidence>
<comment type="function">
    <text evidence="1">Involved in DNA recombination.</text>
</comment>
<dbReference type="PANTHER" id="PTHR30563:SF0">
    <property type="entry name" value="DNA RECOMBINATION PROTEIN RMUC"/>
    <property type="match status" value="1"/>
</dbReference>
<accession>A0A4S5ERM9</accession>
<feature type="region of interest" description="Disordered" evidence="6">
    <location>
        <begin position="454"/>
        <end position="513"/>
    </location>
</feature>
<comment type="similarity">
    <text evidence="2">Belongs to the RmuC family.</text>
</comment>
<dbReference type="RefSeq" id="WP_136447588.1">
    <property type="nucleotide sequence ID" value="NZ_SSXH01000133.1"/>
</dbReference>
<feature type="compositionally biased region" description="Low complexity" evidence="6">
    <location>
        <begin position="454"/>
        <end position="469"/>
    </location>
</feature>
<reference evidence="7 8" key="1">
    <citation type="submission" date="2019-04" db="EMBL/GenBank/DDBJ databases">
        <title>Draft genome sequences for three unisolated Alnus-infective Frankia Sp+ strains, AgTrS, AiOr and AvVan, the first sequenced Frankia strains able to sporulate in-planta.</title>
        <authorList>
            <person name="Bethencourt L."/>
            <person name="Vautrin F."/>
            <person name="Taib N."/>
            <person name="Dubost A."/>
            <person name="Castro-Garcia L."/>
            <person name="Imbaud O."/>
            <person name="Abrouk D."/>
            <person name="Fournier P."/>
            <person name="Briolay J."/>
            <person name="Nguyen A."/>
            <person name="Normand P."/>
            <person name="Fernandez M.P."/>
            <person name="Brochier-Armanet C."/>
            <person name="Herrera-Belaroussi A."/>
        </authorList>
    </citation>
    <scope>NUCLEOTIDE SEQUENCE [LARGE SCALE GENOMIC DNA]</scope>
    <source>
        <strain evidence="7 8">AvVan</strain>
    </source>
</reference>
<dbReference type="Proteomes" id="UP000305282">
    <property type="component" value="Unassembled WGS sequence"/>
</dbReference>
<feature type="coiled-coil region" evidence="5">
    <location>
        <begin position="144"/>
        <end position="171"/>
    </location>
</feature>
<feature type="compositionally biased region" description="Low complexity" evidence="6">
    <location>
        <begin position="494"/>
        <end position="513"/>
    </location>
</feature>
<evidence type="ECO:0000313" key="7">
    <source>
        <dbReference type="EMBL" id="THJ75038.1"/>
    </source>
</evidence>
<evidence type="ECO:0000256" key="6">
    <source>
        <dbReference type="SAM" id="MobiDB-lite"/>
    </source>
</evidence>
<evidence type="ECO:0000256" key="3">
    <source>
        <dbReference type="ARBA" id="ARBA00023054"/>
    </source>
</evidence>
<feature type="compositionally biased region" description="Basic and acidic residues" evidence="6">
    <location>
        <begin position="470"/>
        <end position="492"/>
    </location>
</feature>
<dbReference type="EMBL" id="SSXH01000133">
    <property type="protein sequence ID" value="THJ75038.1"/>
    <property type="molecule type" value="Genomic_DNA"/>
</dbReference>
<keyword evidence="3 5" id="KW-0175">Coiled coil</keyword>
<proteinExistence type="inferred from homology"/>
<keyword evidence="4" id="KW-0233">DNA recombination</keyword>
<name>A0A4S5ERM9_9ACTN</name>